<dbReference type="EMBL" id="BSNC01000004">
    <property type="protein sequence ID" value="GLP96169.1"/>
    <property type="molecule type" value="Genomic_DNA"/>
</dbReference>
<dbReference type="InterPro" id="IPR024077">
    <property type="entry name" value="Neurolysin/TOP_dom2"/>
</dbReference>
<dbReference type="AlphaFoldDB" id="A0AA37RVP8"/>
<evidence type="ECO:0000313" key="3">
    <source>
        <dbReference type="EMBL" id="GLP96169.1"/>
    </source>
</evidence>
<sequence length="556" mass="63355">MSKSTSILTLAFSLLWSAWATSAPLDNLLQQCRALTLAPVSFDPNQSLTENLVLLERADLARYNLSDAIDYQKSRWGSHFSRDQHGLLLACQQRIASQHKQRLQQLLREGWPERLKASSNPEFANLAKRWLQLYQKDALNQQPLAQLSQFAEFRARLKASRAKIDLTKIDCQLSDNSISMAQVPSYLINQADENCRRTVWQAYQLRGGDAVEQLLARIYQQQREQAKRAGYREVAEHQLSRNWLSEVDWVYQYLLASYSKDHAAAPWQLARLLKQDSELSETSDSIQVLTDTAEELGLRLEGLQDNYFRVWLEQRLLGELRVNWQDGDIGSWVIRQSIVGVQVGVVELQAPANISLARQQHKYHMAIARALKSLAAGSRFYWNNRIGLHAEASHLASYWLSAMWQPRFGLTQAQFDSRRNLHNARALQALTDNHSQLERPTDLFSKRFGESAPEVELRFASQARLGANVYQSLWAQDAGRWLALRHQNQCLPLDSIFNTLFVNANGAGLTKQFQQLVGLSSPPQINQRMLNEISDSHTANQPCSVRYSGKSAATQR</sequence>
<feature type="chain" id="PRO_5041298161" evidence="2">
    <location>
        <begin position="23"/>
        <end position="556"/>
    </location>
</feature>
<comment type="caution">
    <text evidence="3">The sequence shown here is derived from an EMBL/GenBank/DDBJ whole genome shotgun (WGS) entry which is preliminary data.</text>
</comment>
<dbReference type="SUPFAM" id="SSF55486">
    <property type="entry name" value="Metalloproteases ('zincins'), catalytic domain"/>
    <property type="match status" value="1"/>
</dbReference>
<accession>A0AA37RVP8</accession>
<gene>
    <name evidence="3" type="ORF">GCM10007895_14750</name>
</gene>
<dbReference type="Gene3D" id="1.10.1370.10">
    <property type="entry name" value="Neurolysin, domain 3"/>
    <property type="match status" value="1"/>
</dbReference>
<protein>
    <submittedName>
        <fullName evidence="3">Zn-dependent oligopeptidase</fullName>
    </submittedName>
</protein>
<dbReference type="RefSeq" id="WP_095505387.1">
    <property type="nucleotide sequence ID" value="NZ_BSNC01000004.1"/>
</dbReference>
<organism evidence="3 4">
    <name type="scientific">Paraferrimonas sedimenticola</name>
    <dbReference type="NCBI Taxonomy" id="375674"/>
    <lineage>
        <taxon>Bacteria</taxon>
        <taxon>Pseudomonadati</taxon>
        <taxon>Pseudomonadota</taxon>
        <taxon>Gammaproteobacteria</taxon>
        <taxon>Alteromonadales</taxon>
        <taxon>Ferrimonadaceae</taxon>
        <taxon>Paraferrimonas</taxon>
    </lineage>
</organism>
<reference evidence="3" key="1">
    <citation type="journal article" date="2014" name="Int. J. Syst. Evol. Microbiol.">
        <title>Complete genome sequence of Corynebacterium casei LMG S-19264T (=DSM 44701T), isolated from a smear-ripened cheese.</title>
        <authorList>
            <consortium name="US DOE Joint Genome Institute (JGI-PGF)"/>
            <person name="Walter F."/>
            <person name="Albersmeier A."/>
            <person name="Kalinowski J."/>
            <person name="Ruckert C."/>
        </authorList>
    </citation>
    <scope>NUCLEOTIDE SEQUENCE</scope>
    <source>
        <strain evidence="3">NBRC 101628</strain>
    </source>
</reference>
<keyword evidence="4" id="KW-1185">Reference proteome</keyword>
<name>A0AA37RVP8_9GAMM</name>
<proteinExistence type="predicted"/>
<dbReference type="Proteomes" id="UP001161422">
    <property type="component" value="Unassembled WGS sequence"/>
</dbReference>
<keyword evidence="2" id="KW-0732">Signal</keyword>
<feature type="region of interest" description="Disordered" evidence="1">
    <location>
        <begin position="536"/>
        <end position="556"/>
    </location>
</feature>
<evidence type="ECO:0000313" key="4">
    <source>
        <dbReference type="Proteomes" id="UP001161422"/>
    </source>
</evidence>
<evidence type="ECO:0000256" key="1">
    <source>
        <dbReference type="SAM" id="MobiDB-lite"/>
    </source>
</evidence>
<evidence type="ECO:0000256" key="2">
    <source>
        <dbReference type="SAM" id="SignalP"/>
    </source>
</evidence>
<feature type="signal peptide" evidence="2">
    <location>
        <begin position="1"/>
        <end position="22"/>
    </location>
</feature>
<reference evidence="3" key="2">
    <citation type="submission" date="2023-01" db="EMBL/GenBank/DDBJ databases">
        <title>Draft genome sequence of Paraferrimonas sedimenticola strain NBRC 101628.</title>
        <authorList>
            <person name="Sun Q."/>
            <person name="Mori K."/>
        </authorList>
    </citation>
    <scope>NUCLEOTIDE SEQUENCE</scope>
    <source>
        <strain evidence="3">NBRC 101628</strain>
    </source>
</reference>